<evidence type="ECO:0000256" key="3">
    <source>
        <dbReference type="ARBA" id="ARBA00022448"/>
    </source>
</evidence>
<evidence type="ECO:0000256" key="2">
    <source>
        <dbReference type="ARBA" id="ARBA00006434"/>
    </source>
</evidence>
<evidence type="ECO:0000256" key="12">
    <source>
        <dbReference type="SAM" id="Phobius"/>
    </source>
</evidence>
<dbReference type="Proteomes" id="UP000244338">
    <property type="component" value="Unassembled WGS sequence"/>
</dbReference>
<feature type="transmembrane region" description="Helical" evidence="12">
    <location>
        <begin position="371"/>
        <end position="392"/>
    </location>
</feature>
<keyword evidence="8" id="KW-0915">Sodium</keyword>
<evidence type="ECO:0000313" key="13">
    <source>
        <dbReference type="EMBL" id="PTQ57545.1"/>
    </source>
</evidence>
<proteinExistence type="inferred from homology"/>
<dbReference type="AlphaFoldDB" id="A0A2R6Y4H3"/>
<keyword evidence="4" id="KW-1003">Cell membrane</keyword>
<keyword evidence="7 12" id="KW-1133">Transmembrane helix</keyword>
<dbReference type="EMBL" id="PEBX01000005">
    <property type="protein sequence ID" value="PTQ57545.1"/>
    <property type="molecule type" value="Genomic_DNA"/>
</dbReference>
<dbReference type="InterPro" id="IPR038377">
    <property type="entry name" value="Na/Glc_symporter_sf"/>
</dbReference>
<feature type="transmembrane region" description="Helical" evidence="12">
    <location>
        <begin position="317"/>
        <end position="350"/>
    </location>
</feature>
<dbReference type="NCBIfam" id="TIGR00813">
    <property type="entry name" value="sss"/>
    <property type="match status" value="1"/>
</dbReference>
<dbReference type="GO" id="GO:0006811">
    <property type="term" value="P:monoatomic ion transport"/>
    <property type="evidence" value="ECO:0007669"/>
    <property type="project" value="UniProtKB-KW"/>
</dbReference>
<sequence length="518" mass="56626">MPEPGVVSFFLFLTIMAGTLVITHWAAEQGRTTVIFYTAQRSLTGVQNGLAIAGDYISAASFLGTTGAVALFGYHGFLYSIGFLSSYLFLMLWVAEPVHRLGLFSLGDVFYARFPDQRLRLVVAFFQFVISLMYLVPQLVASGLLLRLLLGLDYVSSVLIIGTLMTIYVTFGGMTATSWVQIIKTVLLLSGTILLVLIAFARYDWQFMRLFQEAEEMFQKSAAHSALAQSETTIQALALLLTLFLGTSGLPHILMRLFTVRSVRSVRISILTAASIIGLFYLITLILGFSARVLVGYDTLRTVDPSGNLAAPLLANVLGGAFLVAFVVALAFATILAVVTGLVISATTALSYDVYHQVLGHGKTSDRAQLRVAKLSAIVVGILATAITLGLAERNVAYLVALTFLTATSSLTPVLMLTLYWRGMRTYGVAAGLVAGVVMSLSSLFIFHGQFTGVFLSIPITLIIAMAVSLLEDRRRRQLDGRLQLQVEDVFESHAQQNETLWRRFFVKAHGRPPEQMF</sequence>
<feature type="transmembrane region" description="Helical" evidence="12">
    <location>
        <begin position="148"/>
        <end position="170"/>
    </location>
</feature>
<evidence type="ECO:0000256" key="4">
    <source>
        <dbReference type="ARBA" id="ARBA00022475"/>
    </source>
</evidence>
<comment type="caution">
    <text evidence="13">The sequence shown here is derived from an EMBL/GenBank/DDBJ whole genome shotgun (WGS) entry which is preliminary data.</text>
</comment>
<dbReference type="PANTHER" id="PTHR48086:SF6">
    <property type="entry name" value="CATION_ACETATE SYMPORTER ACTP"/>
    <property type="match status" value="1"/>
</dbReference>
<dbReference type="InterPro" id="IPR050277">
    <property type="entry name" value="Sodium:Solute_Symporter"/>
</dbReference>
<gene>
    <name evidence="13" type="ORF">BSOLF_1249</name>
</gene>
<feature type="transmembrane region" description="Helical" evidence="12">
    <location>
        <begin position="453"/>
        <end position="471"/>
    </location>
</feature>
<feature type="transmembrane region" description="Helical" evidence="12">
    <location>
        <begin position="427"/>
        <end position="447"/>
    </location>
</feature>
<feature type="transmembrane region" description="Helical" evidence="12">
    <location>
        <begin position="398"/>
        <end position="420"/>
    </location>
</feature>
<dbReference type="Gene3D" id="1.20.1730.10">
    <property type="entry name" value="Sodium/glucose cotransporter"/>
    <property type="match status" value="1"/>
</dbReference>
<evidence type="ECO:0000256" key="5">
    <source>
        <dbReference type="ARBA" id="ARBA00022692"/>
    </source>
</evidence>
<feature type="transmembrane region" description="Helical" evidence="12">
    <location>
        <begin position="77"/>
        <end position="98"/>
    </location>
</feature>
<evidence type="ECO:0000256" key="10">
    <source>
        <dbReference type="ARBA" id="ARBA00023136"/>
    </source>
</evidence>
<dbReference type="PANTHER" id="PTHR48086">
    <property type="entry name" value="SODIUM/PROLINE SYMPORTER-RELATED"/>
    <property type="match status" value="1"/>
</dbReference>
<feature type="transmembrane region" description="Helical" evidence="12">
    <location>
        <begin position="6"/>
        <end position="27"/>
    </location>
</feature>
<evidence type="ECO:0000256" key="11">
    <source>
        <dbReference type="RuleBase" id="RU362091"/>
    </source>
</evidence>
<name>A0A2R6Y4H3_9BACL</name>
<accession>A0A2R6Y4H3</accession>
<comment type="similarity">
    <text evidence="2 11">Belongs to the sodium:solute symporter (SSF) (TC 2.A.21) family.</text>
</comment>
<evidence type="ECO:0000256" key="7">
    <source>
        <dbReference type="ARBA" id="ARBA00022989"/>
    </source>
</evidence>
<dbReference type="GO" id="GO:0006847">
    <property type="term" value="P:plasma membrane acetate transport"/>
    <property type="evidence" value="ECO:0007669"/>
    <property type="project" value="TreeGrafter"/>
</dbReference>
<dbReference type="PROSITE" id="PS00456">
    <property type="entry name" value="NA_SOLUT_SYMP_1"/>
    <property type="match status" value="1"/>
</dbReference>
<dbReference type="PROSITE" id="PS50283">
    <property type="entry name" value="NA_SOLUT_SYMP_3"/>
    <property type="match status" value="1"/>
</dbReference>
<feature type="transmembrane region" description="Helical" evidence="12">
    <location>
        <begin position="270"/>
        <end position="297"/>
    </location>
</feature>
<keyword evidence="5 12" id="KW-0812">Transmembrane</keyword>
<dbReference type="Pfam" id="PF00474">
    <property type="entry name" value="SSF"/>
    <property type="match status" value="1"/>
</dbReference>
<feature type="transmembrane region" description="Helical" evidence="12">
    <location>
        <begin position="182"/>
        <end position="201"/>
    </location>
</feature>
<evidence type="ECO:0000256" key="9">
    <source>
        <dbReference type="ARBA" id="ARBA00023065"/>
    </source>
</evidence>
<dbReference type="InterPro" id="IPR001734">
    <property type="entry name" value="Na/solute_symporter"/>
</dbReference>
<evidence type="ECO:0000256" key="8">
    <source>
        <dbReference type="ARBA" id="ARBA00023053"/>
    </source>
</evidence>
<dbReference type="GO" id="GO:0015123">
    <property type="term" value="F:acetate transmembrane transporter activity"/>
    <property type="evidence" value="ECO:0007669"/>
    <property type="project" value="TreeGrafter"/>
</dbReference>
<keyword evidence="10 12" id="KW-0472">Membrane</keyword>
<keyword evidence="9" id="KW-0406">Ion transport</keyword>
<keyword evidence="3" id="KW-0813">Transport</keyword>
<feature type="transmembrane region" description="Helical" evidence="12">
    <location>
        <begin position="234"/>
        <end position="258"/>
    </location>
</feature>
<keyword evidence="6" id="KW-0769">Symport</keyword>
<feature type="transmembrane region" description="Helical" evidence="12">
    <location>
        <begin position="119"/>
        <end position="136"/>
    </location>
</feature>
<evidence type="ECO:0000313" key="14">
    <source>
        <dbReference type="Proteomes" id="UP000244338"/>
    </source>
</evidence>
<comment type="subcellular location">
    <subcellularLocation>
        <location evidence="1">Cell membrane</location>
        <topology evidence="1">Multi-pass membrane protein</topology>
    </subcellularLocation>
</comment>
<evidence type="ECO:0000256" key="6">
    <source>
        <dbReference type="ARBA" id="ARBA00022847"/>
    </source>
</evidence>
<dbReference type="CDD" id="cd11480">
    <property type="entry name" value="SLC5sbd_u4"/>
    <property type="match status" value="1"/>
</dbReference>
<evidence type="ECO:0000256" key="1">
    <source>
        <dbReference type="ARBA" id="ARBA00004651"/>
    </source>
</evidence>
<protein>
    <submittedName>
        <fullName evidence="13">Putative symporter YjcG</fullName>
    </submittedName>
</protein>
<dbReference type="InterPro" id="IPR018212">
    <property type="entry name" value="Na/solute_symporter_CS"/>
</dbReference>
<dbReference type="GO" id="GO:0015293">
    <property type="term" value="F:symporter activity"/>
    <property type="evidence" value="ECO:0007669"/>
    <property type="project" value="UniProtKB-KW"/>
</dbReference>
<dbReference type="GO" id="GO:0005886">
    <property type="term" value="C:plasma membrane"/>
    <property type="evidence" value="ECO:0007669"/>
    <property type="project" value="UniProtKB-SubCell"/>
</dbReference>
<organism evidence="13 14">
    <name type="scientific">Candidatus Carbonibacillus altaicus</name>
    <dbReference type="NCBI Taxonomy" id="2163959"/>
    <lineage>
        <taxon>Bacteria</taxon>
        <taxon>Bacillati</taxon>
        <taxon>Bacillota</taxon>
        <taxon>Bacilli</taxon>
        <taxon>Bacillales</taxon>
        <taxon>Candidatus Carbonibacillus</taxon>
    </lineage>
</organism>
<reference evidence="14" key="1">
    <citation type="journal article" date="2018" name="Sci. Rep.">
        <title>Lignite coal burning seam in the remote Altai Mountains harbors a hydrogen-driven thermophilic microbial community.</title>
        <authorList>
            <person name="Kadnikov V.V."/>
            <person name="Mardanov A.V."/>
            <person name="Ivasenko D.A."/>
            <person name="Antsiferov D.V."/>
            <person name="Beletsky A.V."/>
            <person name="Karnachuk O.V."/>
            <person name="Ravin N.V."/>
        </authorList>
    </citation>
    <scope>NUCLEOTIDE SEQUENCE [LARGE SCALE GENOMIC DNA]</scope>
</reference>